<organism evidence="5 6">
    <name type="scientific">Imshaugia aleurites</name>
    <dbReference type="NCBI Taxonomy" id="172621"/>
    <lineage>
        <taxon>Eukaryota</taxon>
        <taxon>Fungi</taxon>
        <taxon>Dikarya</taxon>
        <taxon>Ascomycota</taxon>
        <taxon>Pezizomycotina</taxon>
        <taxon>Lecanoromycetes</taxon>
        <taxon>OSLEUM clade</taxon>
        <taxon>Lecanoromycetidae</taxon>
        <taxon>Lecanorales</taxon>
        <taxon>Lecanorineae</taxon>
        <taxon>Parmeliaceae</taxon>
        <taxon>Imshaugia</taxon>
    </lineage>
</organism>
<gene>
    <name evidence="5" type="ORF">IMSHALPRED_009950</name>
</gene>
<dbReference type="InterPro" id="IPR027417">
    <property type="entry name" value="P-loop_NTPase"/>
</dbReference>
<evidence type="ECO:0000256" key="2">
    <source>
        <dbReference type="SAM" id="MobiDB-lite"/>
    </source>
</evidence>
<dbReference type="SUPFAM" id="SSF50998">
    <property type="entry name" value="Quinoprotein alcohol dehydrogenase-like"/>
    <property type="match status" value="1"/>
</dbReference>
<dbReference type="Gene3D" id="3.40.50.300">
    <property type="entry name" value="P-loop containing nucleotide triphosphate hydrolases"/>
    <property type="match status" value="1"/>
</dbReference>
<evidence type="ECO:0008006" key="7">
    <source>
        <dbReference type="Google" id="ProtNLM"/>
    </source>
</evidence>
<dbReference type="Proteomes" id="UP000664534">
    <property type="component" value="Unassembled WGS sequence"/>
</dbReference>
<dbReference type="InterPro" id="IPR015943">
    <property type="entry name" value="WD40/YVTN_repeat-like_dom_sf"/>
</dbReference>
<feature type="compositionally biased region" description="Basic and acidic residues" evidence="2">
    <location>
        <begin position="1"/>
        <end position="22"/>
    </location>
</feature>
<keyword evidence="1" id="KW-0677">Repeat</keyword>
<dbReference type="Pfam" id="PF22939">
    <property type="entry name" value="WHD_GPIID"/>
    <property type="match status" value="1"/>
</dbReference>
<dbReference type="InterPro" id="IPR036322">
    <property type="entry name" value="WD40_repeat_dom_sf"/>
</dbReference>
<dbReference type="OrthoDB" id="194358at2759"/>
<dbReference type="PANTHER" id="PTHR10039:SF16">
    <property type="entry name" value="GPI INOSITOL-DEACYLASE"/>
    <property type="match status" value="1"/>
</dbReference>
<dbReference type="InterPro" id="IPR029058">
    <property type="entry name" value="AB_hydrolase_fold"/>
</dbReference>
<feature type="region of interest" description="Disordered" evidence="2">
    <location>
        <begin position="1496"/>
        <end position="1516"/>
    </location>
</feature>
<accession>A0A8H3ET24</accession>
<protein>
    <recommendedName>
        <fullName evidence="7">GPI inositol-deacylase</fullName>
    </recommendedName>
</protein>
<feature type="domain" description="GPI inositol-deacylase winged helix" evidence="3">
    <location>
        <begin position="653"/>
        <end position="727"/>
    </location>
</feature>
<dbReference type="Gene3D" id="3.40.50.1820">
    <property type="entry name" value="alpha/beta hydrolase"/>
    <property type="match status" value="1"/>
</dbReference>
<evidence type="ECO:0000313" key="5">
    <source>
        <dbReference type="EMBL" id="CAF9911160.1"/>
    </source>
</evidence>
<reference evidence="5" key="1">
    <citation type="submission" date="2021-03" db="EMBL/GenBank/DDBJ databases">
        <authorList>
            <person name="Tagirdzhanova G."/>
        </authorList>
    </citation>
    <scope>NUCLEOTIDE SEQUENCE</scope>
</reference>
<dbReference type="InterPro" id="IPR054471">
    <property type="entry name" value="GPIID_WHD"/>
</dbReference>
<evidence type="ECO:0000259" key="4">
    <source>
        <dbReference type="Pfam" id="PF24883"/>
    </source>
</evidence>
<dbReference type="EMBL" id="CAJPDT010000008">
    <property type="protein sequence ID" value="CAF9911160.1"/>
    <property type="molecule type" value="Genomic_DNA"/>
</dbReference>
<dbReference type="SUPFAM" id="SSF53474">
    <property type="entry name" value="alpha/beta-Hydrolases"/>
    <property type="match status" value="1"/>
</dbReference>
<dbReference type="InterPro" id="IPR011047">
    <property type="entry name" value="Quinoprotein_ADH-like_sf"/>
</dbReference>
<evidence type="ECO:0000256" key="1">
    <source>
        <dbReference type="ARBA" id="ARBA00022737"/>
    </source>
</evidence>
<proteinExistence type="predicted"/>
<comment type="caution">
    <text evidence="5">The sequence shown here is derived from an EMBL/GenBank/DDBJ whole genome shotgun (WGS) entry which is preliminary data.</text>
</comment>
<keyword evidence="6" id="KW-1185">Reference proteome</keyword>
<evidence type="ECO:0000313" key="6">
    <source>
        <dbReference type="Proteomes" id="UP000664534"/>
    </source>
</evidence>
<evidence type="ECO:0000259" key="3">
    <source>
        <dbReference type="Pfam" id="PF22939"/>
    </source>
</evidence>
<feature type="compositionally biased region" description="Low complexity" evidence="2">
    <location>
        <begin position="28"/>
        <end position="44"/>
    </location>
</feature>
<feature type="region of interest" description="Disordered" evidence="2">
    <location>
        <begin position="1"/>
        <end position="48"/>
    </location>
</feature>
<dbReference type="Pfam" id="PF24883">
    <property type="entry name" value="NPHP3_N"/>
    <property type="match status" value="1"/>
</dbReference>
<feature type="compositionally biased region" description="Low complexity" evidence="2">
    <location>
        <begin position="1496"/>
        <end position="1508"/>
    </location>
</feature>
<dbReference type="Gene3D" id="2.130.10.10">
    <property type="entry name" value="YVTN repeat-like/Quinoprotein amine dehydrogenase"/>
    <property type="match status" value="2"/>
</dbReference>
<dbReference type="PANTHER" id="PTHR10039">
    <property type="entry name" value="AMELOGENIN"/>
    <property type="match status" value="1"/>
</dbReference>
<sequence length="1645" mass="183089">MFKDRFSFRRKSSKDEAAEERPPPPPYRNTDPPTLTPSDDPTPSQRSLTTVLASNVPKDRNKSPSAAQDPLGLRVLYNPEGGRKVDIVFVHGLGGTSRLTWSKHKDLDLFWPLKFLPLEPDICQGRIMTFGYNSSFFKANTKNSATVLDFAKDLLYELKYAQDENGGDLDTGHVPIVFLVHSMGGLIIKEAYMQGQYDPEYKRIVEAISAIIFLSTPHRGTNLAETLNRILQVSIISSSKQFISELTTNSSTLQKLNEQFRHIAPKLDIVSFYETQMTSIGMNKNKIMVLERDSSVLGYPGEISKALDADHHGVCKYDSPEDPLYVTVRNVLKSLVSKFPPPGTLNPAVASKYEDLREVENLLAVSEPPDTDYVFFRDRWAPNTCDWILDEKAFVEWMQSEAAASRVLWLYGPAASGKSVLSSYIINHLAELGLPCQYFFVRYLDQGKRSMATLLRSLAFQIAQSLPTFREGIRRLVVEATKLNNADAQTTWNRVFKSVLFKLRSDVPLYWVIDGLEESDDPRILVRLLADVEHSSVPIRILIVSRRTQGLVSSFQRLSRGVQLDIIPYESNPGDIKRFVDEELDVSGDADFRVFIVEQILERARGNFLWTSLAVKRINDCHTRADVKTALQQLPAGMEALYDRMASTVAALQQHEDKHLASTILSWVTCALRLLTLEELSLVLEKDESKPLDLQRSVGDLCGGFVVLDNDGNIAMVHQTAREYLISGVSRPYTIDLTAAHEQLFMRCMDCLRDFGLRSKINRRQAPKFLHYAATSWFYHLSQSSAESQQILATLKFFLGSPSVLTWVQALAQADRLRTLVLASTHLTNFAARLKRNKQDHNSTQHTKFLELWSTDLVKIVGKFGSNLVRNPESIYKLIPPFCPTESAVYQQFGKKESNSLKVTGHSESDWDDSLARLSFGSDVHATAIKAAGGRIAVMSPSGTIIVYYASTCEESRRIKHGERVLKSHLNLSGTLLVTYGYLTTKVWDLKTGRCVCSAPNPPDRPRPHTIIMTTEDRSILVGTDDRKIRYLSLTDSTPCWVIIADIDEQALEGTIVGSPICMALNPDGTNVALGYRGHPLSVWELEGPELVGHCLRVLDDSTRTHASHAWGEIVHVTWHPYNGEVIGLYREGVVFRWHPYHDETQEIRTGANFISVSQDAKCLATGDPNGIVKLYDLADFCLVYQFAAQDPVFDLCFAPDSRRLYDVRGSYANVWEPAALLRLSEETDSSNSSSTHEGNTVLHMSGKIDPVMALASTPVGNVFCSGTESGVISVTEPDRNASMEIRKSQSFMSIEHIAWSGDGKCVGFTDLSGRVFVRLARASDMEVGGWAKEANIEIAMNRGQGHVSQLLFHPTLDRLLIYSASNFSVVSLPSGQIIDSHDIEGAGRDLKWLNHPRCEDTLLAIGPGVLHVWSWVRLRCTAHMRFPLANKDRLGSIPQNRTASIINLWETRERVDRVLVTTNKTHVLVQTSLPGDQGQKQKAVLVFDASKIPTATDTETSSESSSPAPSPALNKDAEQLTPLTLPPDLVSQVETPLSFLSRDRLVFLDSNFWVCSWRLPLASTFTSTRSASIPNITASTEAPRRPSVPGSLDGGTAEIKRHFFLPGDWISPDTVALCTVMADGAVVCPRGGRVAVVRCTGLRG</sequence>
<dbReference type="SMART" id="SM00320">
    <property type="entry name" value="WD40"/>
    <property type="match status" value="5"/>
</dbReference>
<feature type="domain" description="Nephrocystin 3-like N-terminal" evidence="4">
    <location>
        <begin position="383"/>
        <end position="546"/>
    </location>
</feature>
<dbReference type="InterPro" id="IPR056884">
    <property type="entry name" value="NPHP3-like_N"/>
</dbReference>
<dbReference type="SUPFAM" id="SSF52540">
    <property type="entry name" value="P-loop containing nucleoside triphosphate hydrolases"/>
    <property type="match status" value="1"/>
</dbReference>
<dbReference type="SUPFAM" id="SSF50978">
    <property type="entry name" value="WD40 repeat-like"/>
    <property type="match status" value="1"/>
</dbReference>
<dbReference type="InterPro" id="IPR001680">
    <property type="entry name" value="WD40_rpt"/>
</dbReference>
<name>A0A8H3ET24_9LECA</name>